<feature type="transmembrane region" description="Helical" evidence="2">
    <location>
        <begin position="127"/>
        <end position="146"/>
    </location>
</feature>
<keyword evidence="2" id="KW-0472">Membrane</keyword>
<dbReference type="RefSeq" id="WP_172208676.1">
    <property type="nucleotide sequence ID" value="NZ_BLLI01000028.1"/>
</dbReference>
<sequence length="227" mass="24821">MANKSKFFLTKLKYLFIGLAVLVAEQLLTVLIARPDLLNLEYNIVLNIMFSLLIILFCILTLFLAKKMQLTDFKLKTSIPKFIGTVLLGVIGVFIATVIGASLIVITGKTNTVNQQALDEVFKSIPLLPYSLMIALLAPIVEEFVFRGLIIGKLFSKHKFLGCITSAVIFGLSHNPSNIGSWIIYAGTGAVLAFVYTKTDSLGTSTAIHMIDNGKSVLLAILKLLLK</sequence>
<dbReference type="GO" id="GO:0005886">
    <property type="term" value="C:plasma membrane"/>
    <property type="evidence" value="ECO:0007669"/>
    <property type="project" value="UniProtKB-SubCell"/>
</dbReference>
<feature type="domain" description="CAAX prenyl protease 2/Lysostaphin resistance protein A-like" evidence="3">
    <location>
        <begin position="127"/>
        <end position="213"/>
    </location>
</feature>
<name>A0A6A0BDX8_9LACT</name>
<feature type="transmembrane region" description="Helical" evidence="2">
    <location>
        <begin position="44"/>
        <end position="65"/>
    </location>
</feature>
<dbReference type="Pfam" id="PF02517">
    <property type="entry name" value="Rce1-like"/>
    <property type="match status" value="1"/>
</dbReference>
<keyword evidence="2" id="KW-1133">Transmembrane helix</keyword>
<gene>
    <name evidence="4" type="ORF">Hs30E_10990</name>
</gene>
<dbReference type="InterPro" id="IPR003675">
    <property type="entry name" value="Rce1/LyrA-like_dom"/>
</dbReference>
<evidence type="ECO:0000256" key="2">
    <source>
        <dbReference type="SAM" id="Phobius"/>
    </source>
</evidence>
<feature type="transmembrane region" description="Helical" evidence="2">
    <location>
        <begin position="12"/>
        <end position="32"/>
    </location>
</feature>
<dbReference type="PANTHER" id="PTHR36435:SF1">
    <property type="entry name" value="CAAX AMINO TERMINAL PROTEASE FAMILY PROTEIN"/>
    <property type="match status" value="1"/>
</dbReference>
<dbReference type="GO" id="GO:0006508">
    <property type="term" value="P:proteolysis"/>
    <property type="evidence" value="ECO:0007669"/>
    <property type="project" value="UniProtKB-KW"/>
</dbReference>
<keyword evidence="4" id="KW-0645">Protease</keyword>
<organism evidence="4 5">
    <name type="scientific">Pseudolactococcus hodotermopsidis</name>
    <dbReference type="NCBI Taxonomy" id="2709157"/>
    <lineage>
        <taxon>Bacteria</taxon>
        <taxon>Bacillati</taxon>
        <taxon>Bacillota</taxon>
        <taxon>Bacilli</taxon>
        <taxon>Lactobacillales</taxon>
        <taxon>Streptococcaceae</taxon>
        <taxon>Pseudolactococcus</taxon>
    </lineage>
</organism>
<feature type="transmembrane region" description="Helical" evidence="2">
    <location>
        <begin position="86"/>
        <end position="107"/>
    </location>
</feature>
<comment type="caution">
    <text evidence="4">The sequence shown here is derived from an EMBL/GenBank/DDBJ whole genome shotgun (WGS) entry which is preliminary data.</text>
</comment>
<keyword evidence="5" id="KW-1185">Reference proteome</keyword>
<protein>
    <submittedName>
        <fullName evidence="4">CAAX amino protease</fullName>
    </submittedName>
</protein>
<dbReference type="EMBL" id="BLLI01000028">
    <property type="protein sequence ID" value="GFH42548.1"/>
    <property type="molecule type" value="Genomic_DNA"/>
</dbReference>
<proteinExistence type="inferred from homology"/>
<evidence type="ECO:0000313" key="5">
    <source>
        <dbReference type="Proteomes" id="UP000480303"/>
    </source>
</evidence>
<evidence type="ECO:0000313" key="4">
    <source>
        <dbReference type="EMBL" id="GFH42548.1"/>
    </source>
</evidence>
<evidence type="ECO:0000256" key="1">
    <source>
        <dbReference type="ARBA" id="ARBA00009067"/>
    </source>
</evidence>
<evidence type="ECO:0000259" key="3">
    <source>
        <dbReference type="Pfam" id="PF02517"/>
    </source>
</evidence>
<dbReference type="GO" id="GO:0004175">
    <property type="term" value="F:endopeptidase activity"/>
    <property type="evidence" value="ECO:0007669"/>
    <property type="project" value="UniProtKB-ARBA"/>
</dbReference>
<keyword evidence="2" id="KW-0812">Transmembrane</keyword>
<keyword evidence="4" id="KW-0378">Hydrolase</keyword>
<accession>A0A6A0BDX8</accession>
<dbReference type="GO" id="GO:0080120">
    <property type="term" value="P:CAAX-box protein maturation"/>
    <property type="evidence" value="ECO:0007669"/>
    <property type="project" value="UniProtKB-ARBA"/>
</dbReference>
<comment type="similarity">
    <text evidence="1">Belongs to the UPF0177 family.</text>
</comment>
<dbReference type="PANTHER" id="PTHR36435">
    <property type="entry name" value="SLR1288 PROTEIN"/>
    <property type="match status" value="1"/>
</dbReference>
<dbReference type="Proteomes" id="UP000480303">
    <property type="component" value="Unassembled WGS sequence"/>
</dbReference>
<dbReference type="AlphaFoldDB" id="A0A6A0BDX8"/>
<dbReference type="InterPro" id="IPR052710">
    <property type="entry name" value="CAAX_protease"/>
</dbReference>
<reference evidence="4 5" key="1">
    <citation type="submission" date="2020-02" db="EMBL/GenBank/DDBJ databases">
        <title>Draft genome sequence of Lactococcus sp. Hs30E4-3.</title>
        <authorList>
            <person name="Noda S."/>
            <person name="Yuki M."/>
            <person name="Ohkuma M."/>
        </authorList>
    </citation>
    <scope>NUCLEOTIDE SEQUENCE [LARGE SCALE GENOMIC DNA]</scope>
    <source>
        <strain evidence="4 5">Hs30E4-3</strain>
    </source>
</reference>